<accession>A0A2Z6QMQ3</accession>
<evidence type="ECO:0000313" key="2">
    <source>
        <dbReference type="EMBL" id="GES79238.1"/>
    </source>
</evidence>
<dbReference type="STRING" id="94130.A0A2Z6QMQ3"/>
<dbReference type="AlphaFoldDB" id="A0A2Z6QMQ3"/>
<evidence type="ECO:0000313" key="3">
    <source>
        <dbReference type="Proteomes" id="UP000247702"/>
    </source>
</evidence>
<proteinExistence type="predicted"/>
<evidence type="ECO:0000313" key="1">
    <source>
        <dbReference type="EMBL" id="GBB86051.1"/>
    </source>
</evidence>
<organism evidence="1 3">
    <name type="scientific">Rhizophagus clarus</name>
    <dbReference type="NCBI Taxonomy" id="94130"/>
    <lineage>
        <taxon>Eukaryota</taxon>
        <taxon>Fungi</taxon>
        <taxon>Fungi incertae sedis</taxon>
        <taxon>Mucoromycota</taxon>
        <taxon>Glomeromycotina</taxon>
        <taxon>Glomeromycetes</taxon>
        <taxon>Glomerales</taxon>
        <taxon>Glomeraceae</taxon>
        <taxon>Rhizophagus</taxon>
    </lineage>
</organism>
<dbReference type="EMBL" id="BLAL01000043">
    <property type="protein sequence ID" value="GES79238.1"/>
    <property type="molecule type" value="Genomic_DNA"/>
</dbReference>
<dbReference type="EMBL" id="BEXD01000280">
    <property type="protein sequence ID" value="GBB86051.1"/>
    <property type="molecule type" value="Genomic_DNA"/>
</dbReference>
<keyword evidence="3" id="KW-1185">Reference proteome</keyword>
<gene>
    <name evidence="2" type="ORF">RCL2_000654900</name>
    <name evidence="1" type="ORF">RclHR1_01250014</name>
</gene>
<reference evidence="2" key="2">
    <citation type="submission" date="2019-10" db="EMBL/GenBank/DDBJ databases">
        <title>Conservation and host-specific expression of non-tandemly repeated heterogenous ribosome RNA gene in arbuscular mycorrhizal fungi.</title>
        <authorList>
            <person name="Maeda T."/>
            <person name="Kobayashi Y."/>
            <person name="Nakagawa T."/>
            <person name="Ezawa T."/>
            <person name="Yamaguchi K."/>
            <person name="Bino T."/>
            <person name="Nishimoto Y."/>
            <person name="Shigenobu S."/>
            <person name="Kawaguchi M."/>
        </authorList>
    </citation>
    <scope>NUCLEOTIDE SEQUENCE</scope>
    <source>
        <strain evidence="2">HR1</strain>
    </source>
</reference>
<name>A0A2Z6QMQ3_9GLOM</name>
<dbReference type="Proteomes" id="UP000615446">
    <property type="component" value="Unassembled WGS sequence"/>
</dbReference>
<sequence length="549" mass="64827">MTCSKLFSGDLPELINKIIQHFHHDYKTLHSCILVNRLWCRLAIPLLWKNPFSHKSPKNHHCIEICLHNLNDDDKIKLNEYVMHKNLFYLNTLFSYPSFIQCLETHKIINSINKWIETIETSTIEAPHFNYILQNTNSSFSQSSKFKKLIYKSLFQIFIENEVNLKSFEVSLCCSNDLEYFDETLGLILQNPNFICNIKNFKIDLDIITTDNVSKFLNFLYSNCNSISSLYLLFTPYDDSDFLMIEKELSQIISTQENLKMVLFGYNEFPLHHLLLSLKNPNCLNTLETIIFYYIDFENITVLNEVFNQLNVLKSIHIVYCHSLDSQFVQQIINIPKPFKLKSLILNKILSIESLEKLIQKSGNYLENFGCENAPVQLFESAIKYCNKIKLLHLTAGLNNQNINLVFSLIENIKQNLNYLFLKTNNIEISSIILQNLGNVLPNKLEYLYLYLDIDINDFEIFLKDSQDTFIKKLLIRNEKKKDNEKIFHYIEEYIMKKKRVKYLGISRIFDKDLFFLKDKVEEFKLHDIQVLSYNDLYIDIYDFIISDD</sequence>
<reference evidence="1 3" key="1">
    <citation type="submission" date="2017-11" db="EMBL/GenBank/DDBJ databases">
        <title>The genome of Rhizophagus clarus HR1 reveals common genetic basis of auxotrophy among arbuscular mycorrhizal fungi.</title>
        <authorList>
            <person name="Kobayashi Y."/>
        </authorList>
    </citation>
    <scope>NUCLEOTIDE SEQUENCE [LARGE SCALE GENOMIC DNA]</scope>
    <source>
        <strain evidence="1 3">HR1</strain>
    </source>
</reference>
<evidence type="ECO:0008006" key="4">
    <source>
        <dbReference type="Google" id="ProtNLM"/>
    </source>
</evidence>
<comment type="caution">
    <text evidence="1">The sequence shown here is derived from an EMBL/GenBank/DDBJ whole genome shotgun (WGS) entry which is preliminary data.</text>
</comment>
<dbReference type="Proteomes" id="UP000247702">
    <property type="component" value="Unassembled WGS sequence"/>
</dbReference>
<protein>
    <recommendedName>
        <fullName evidence="4">F-box domain-containing protein</fullName>
    </recommendedName>
</protein>